<dbReference type="Gene3D" id="3.10.450.50">
    <property type="match status" value="1"/>
</dbReference>
<evidence type="ECO:0000313" key="3">
    <source>
        <dbReference type="Proteomes" id="UP000643525"/>
    </source>
</evidence>
<reference evidence="2 3" key="1">
    <citation type="submission" date="2020-10" db="EMBL/GenBank/DDBJ databases">
        <title>Sequencing the genomes of 1000 actinobacteria strains.</title>
        <authorList>
            <person name="Klenk H.-P."/>
        </authorList>
    </citation>
    <scope>NUCLEOTIDE SEQUENCE [LARGE SCALE GENOMIC DNA]</scope>
    <source>
        <strain evidence="2 3">DSM 15666</strain>
    </source>
</reference>
<comment type="caution">
    <text evidence="2">The sequence shown here is derived from an EMBL/GenBank/DDBJ whole genome shotgun (WGS) entry which is preliminary data.</text>
</comment>
<dbReference type="SUPFAM" id="SSF54427">
    <property type="entry name" value="NTF2-like"/>
    <property type="match status" value="1"/>
</dbReference>
<organism evidence="2 3">
    <name type="scientific">Nesterenkonia lutea</name>
    <dbReference type="NCBI Taxonomy" id="272919"/>
    <lineage>
        <taxon>Bacteria</taxon>
        <taxon>Bacillati</taxon>
        <taxon>Actinomycetota</taxon>
        <taxon>Actinomycetes</taxon>
        <taxon>Micrococcales</taxon>
        <taxon>Micrococcaceae</taxon>
        <taxon>Nesterenkonia</taxon>
    </lineage>
</organism>
<evidence type="ECO:0000259" key="1">
    <source>
        <dbReference type="Pfam" id="PF14534"/>
    </source>
</evidence>
<feature type="domain" description="DUF4440" evidence="1">
    <location>
        <begin position="11"/>
        <end position="106"/>
    </location>
</feature>
<sequence length="123" mass="13492">MTLSLDELWTIEHDGWTSLCQGRGGTFYGELMTNDAIMILVNGTVMDRKTIAATLDGAPEWASFTLDDARLVKTGSDSAALVYRARADRGTHETAFEATMTSVYRVIAGAPRLTLYQQTTTTH</sequence>
<keyword evidence="3" id="KW-1185">Reference proteome</keyword>
<dbReference type="Pfam" id="PF14534">
    <property type="entry name" value="DUF4440"/>
    <property type="match status" value="1"/>
</dbReference>
<dbReference type="RefSeq" id="WP_192595075.1">
    <property type="nucleotide sequence ID" value="NZ_BAAALJ010000020.1"/>
</dbReference>
<accession>A0ABR9JDJ6</accession>
<proteinExistence type="predicted"/>
<dbReference type="EMBL" id="JADBED010000001">
    <property type="protein sequence ID" value="MBE1524000.1"/>
    <property type="molecule type" value="Genomic_DNA"/>
</dbReference>
<dbReference type="Proteomes" id="UP000643525">
    <property type="component" value="Unassembled WGS sequence"/>
</dbReference>
<dbReference type="InterPro" id="IPR027843">
    <property type="entry name" value="DUF4440"/>
</dbReference>
<gene>
    <name evidence="2" type="ORF">H4W27_001118</name>
</gene>
<evidence type="ECO:0000313" key="2">
    <source>
        <dbReference type="EMBL" id="MBE1524000.1"/>
    </source>
</evidence>
<protein>
    <recommendedName>
        <fullName evidence="1">DUF4440 domain-containing protein</fullName>
    </recommendedName>
</protein>
<name>A0ABR9JDJ6_9MICC</name>
<dbReference type="InterPro" id="IPR032710">
    <property type="entry name" value="NTF2-like_dom_sf"/>
</dbReference>